<evidence type="ECO:0000313" key="6">
    <source>
        <dbReference type="EMBL" id="CAG8600915.1"/>
    </source>
</evidence>
<dbReference type="InterPro" id="IPR000789">
    <property type="entry name" value="Cyclin-dep_kinase_reg-sub"/>
</dbReference>
<keyword evidence="2 4" id="KW-0132">Cell division</keyword>
<keyword evidence="3 4" id="KW-0131">Cell cycle</keyword>
<sequence length="94" mass="11240">MSLLFTGSALQLFLHIISPEDNENEYRHVILPRAIAEFLPRNKLLTEEEWRSYGLKQSTGWEHYMIHSPEPHILLFRREKDYQIKYPTEKGNQV</sequence>
<dbReference type="AlphaFoldDB" id="A0A9N9GCQ0"/>
<protein>
    <recommendedName>
        <fullName evidence="4">Cyclin-dependent kinases regulatory subunit</fullName>
    </recommendedName>
</protein>
<dbReference type="OrthoDB" id="440676at2759"/>
<dbReference type="InterPro" id="IPR036858">
    <property type="entry name" value="Cyclin-dep_kinase_reg-sub_sf"/>
</dbReference>
<dbReference type="PRINTS" id="PR00296">
    <property type="entry name" value="CYCLINKINASE"/>
</dbReference>
<evidence type="ECO:0000313" key="7">
    <source>
        <dbReference type="Proteomes" id="UP000789739"/>
    </source>
</evidence>
<evidence type="ECO:0000256" key="3">
    <source>
        <dbReference type="ARBA" id="ARBA00023306"/>
    </source>
</evidence>
<reference evidence="6" key="1">
    <citation type="submission" date="2021-06" db="EMBL/GenBank/DDBJ databases">
        <authorList>
            <person name="Kallberg Y."/>
            <person name="Tangrot J."/>
            <person name="Rosling A."/>
        </authorList>
    </citation>
    <scope>NUCLEOTIDE SEQUENCE</scope>
    <source>
        <strain evidence="6">BR232B</strain>
    </source>
</reference>
<evidence type="ECO:0000256" key="1">
    <source>
        <dbReference type="ARBA" id="ARBA00007782"/>
    </source>
</evidence>
<comment type="caution">
    <text evidence="6">The sequence shown here is derived from an EMBL/GenBank/DDBJ whole genome shotgun (WGS) entry which is preliminary data.</text>
</comment>
<keyword evidence="5" id="KW-0732">Signal</keyword>
<feature type="chain" id="PRO_5040514521" description="Cyclin-dependent kinases regulatory subunit" evidence="5">
    <location>
        <begin position="20"/>
        <end position="94"/>
    </location>
</feature>
<dbReference type="PROSITE" id="PS00945">
    <property type="entry name" value="CKS_2"/>
    <property type="match status" value="1"/>
</dbReference>
<dbReference type="SMART" id="SM01084">
    <property type="entry name" value="CKS"/>
    <property type="match status" value="1"/>
</dbReference>
<dbReference type="GO" id="GO:0051301">
    <property type="term" value="P:cell division"/>
    <property type="evidence" value="ECO:0007669"/>
    <property type="project" value="UniProtKB-UniRule"/>
</dbReference>
<dbReference type="Gene3D" id="3.30.170.10">
    <property type="entry name" value="Cyclin-dependent kinase, regulatory subunit"/>
    <property type="match status" value="1"/>
</dbReference>
<evidence type="ECO:0000256" key="4">
    <source>
        <dbReference type="RuleBase" id="RU311113"/>
    </source>
</evidence>
<keyword evidence="7" id="KW-1185">Reference proteome</keyword>
<comment type="similarity">
    <text evidence="1 4">Belongs to the CKS family.</text>
</comment>
<dbReference type="Proteomes" id="UP000789739">
    <property type="component" value="Unassembled WGS sequence"/>
</dbReference>
<proteinExistence type="inferred from homology"/>
<dbReference type="SUPFAM" id="SSF55637">
    <property type="entry name" value="Cell cycle regulatory proteins"/>
    <property type="match status" value="1"/>
</dbReference>
<gene>
    <name evidence="6" type="ORF">PBRASI_LOCUS7637</name>
</gene>
<feature type="signal peptide" evidence="5">
    <location>
        <begin position="1"/>
        <end position="19"/>
    </location>
</feature>
<name>A0A9N9GCQ0_9GLOM</name>
<comment type="function">
    <text evidence="4">Binds to the catalytic subunit of the cyclin dependent kinases and is essential for their biological function.</text>
</comment>
<dbReference type="GO" id="GO:0016538">
    <property type="term" value="F:cyclin-dependent protein serine/threonine kinase regulator activity"/>
    <property type="evidence" value="ECO:0007669"/>
    <property type="project" value="InterPro"/>
</dbReference>
<organism evidence="6 7">
    <name type="scientific">Paraglomus brasilianum</name>
    <dbReference type="NCBI Taxonomy" id="144538"/>
    <lineage>
        <taxon>Eukaryota</taxon>
        <taxon>Fungi</taxon>
        <taxon>Fungi incertae sedis</taxon>
        <taxon>Mucoromycota</taxon>
        <taxon>Glomeromycotina</taxon>
        <taxon>Glomeromycetes</taxon>
        <taxon>Paraglomerales</taxon>
        <taxon>Paraglomeraceae</taxon>
        <taxon>Paraglomus</taxon>
    </lineage>
</organism>
<dbReference type="PANTHER" id="PTHR23415">
    <property type="entry name" value="CYCLIN-DEPENDENT KINASES REGULATORY SUBUNIT/60S RIBOSOME SUBUNIT BIOGENESIS PROTEIN NIP7"/>
    <property type="match status" value="1"/>
</dbReference>
<dbReference type="EMBL" id="CAJVPI010001212">
    <property type="protein sequence ID" value="CAG8600915.1"/>
    <property type="molecule type" value="Genomic_DNA"/>
</dbReference>
<accession>A0A9N9GCQ0</accession>
<evidence type="ECO:0000256" key="5">
    <source>
        <dbReference type="SAM" id="SignalP"/>
    </source>
</evidence>
<dbReference type="Pfam" id="PF01111">
    <property type="entry name" value="CKS"/>
    <property type="match status" value="1"/>
</dbReference>
<evidence type="ECO:0000256" key="2">
    <source>
        <dbReference type="ARBA" id="ARBA00022618"/>
    </source>
</evidence>